<evidence type="ECO:0000313" key="6">
    <source>
        <dbReference type="EMBL" id="OJH48771.1"/>
    </source>
</evidence>
<dbReference type="SMART" id="SM00154">
    <property type="entry name" value="ZnF_AN1"/>
    <property type="match status" value="1"/>
</dbReference>
<keyword evidence="3" id="KW-0862">Zinc</keyword>
<reference evidence="10" key="3">
    <citation type="submission" date="2017-04" db="EMBL/GenBank/DDBJ databases">
        <authorList>
            <person name="Varghese N."/>
            <person name="Submissions S."/>
        </authorList>
    </citation>
    <scope>NUCLEOTIDE SEQUENCE [LARGE SCALE GENOMIC DNA]</scope>
    <source>
        <strain evidence="10">FDF-1</strain>
    </source>
</reference>
<feature type="transmembrane region" description="Helical" evidence="4">
    <location>
        <begin position="148"/>
        <end position="170"/>
    </location>
</feature>
<dbReference type="EMBL" id="RJJH01000003">
    <property type="protein sequence ID" value="RNI12246.1"/>
    <property type="molecule type" value="Genomic_DNA"/>
</dbReference>
<dbReference type="STRING" id="523843.SAMN06264941_1910"/>
<evidence type="ECO:0000256" key="2">
    <source>
        <dbReference type="ARBA" id="ARBA00022771"/>
    </source>
</evidence>
<keyword evidence="4" id="KW-1133">Transmembrane helix</keyword>
<dbReference type="EMBL" id="JWTK01000006">
    <property type="protein sequence ID" value="OJH48771.1"/>
    <property type="molecule type" value="Genomic_DNA"/>
</dbReference>
<keyword evidence="4" id="KW-0472">Membrane</keyword>
<dbReference type="RefSeq" id="WP_072361224.1">
    <property type="nucleotide sequence ID" value="NZ_FXBN01000003.1"/>
</dbReference>
<dbReference type="EMBL" id="FXBN01000003">
    <property type="protein sequence ID" value="SMH43083.1"/>
    <property type="molecule type" value="Genomic_DNA"/>
</dbReference>
<evidence type="ECO:0000313" key="10">
    <source>
        <dbReference type="Proteomes" id="UP000193969"/>
    </source>
</evidence>
<evidence type="ECO:0000256" key="1">
    <source>
        <dbReference type="ARBA" id="ARBA00022723"/>
    </source>
</evidence>
<reference evidence="7 11" key="4">
    <citation type="submission" date="2018-10" db="EMBL/GenBank/DDBJ databases">
        <title>Cultivation of a novel Methanohalophilus strain from Kebrit Deep of the Red Sea and a genomic comparison of members of the genus Methanohalophilus.</title>
        <authorList>
            <person name="Guan Y."/>
            <person name="Ngugi D.K."/>
            <person name="Stingl U."/>
        </authorList>
    </citation>
    <scope>NUCLEOTIDE SEQUENCE [LARGE SCALE GENOMIC DNA]</scope>
    <source>
        <strain evidence="7 11">DSM 7471</strain>
    </source>
</reference>
<organism evidence="6 9">
    <name type="scientific">Methanohalophilus portucalensis FDF-1</name>
    <dbReference type="NCBI Taxonomy" id="523843"/>
    <lineage>
        <taxon>Archaea</taxon>
        <taxon>Methanobacteriati</taxon>
        <taxon>Methanobacteriota</taxon>
        <taxon>Stenosarchaea group</taxon>
        <taxon>Methanomicrobia</taxon>
        <taxon>Methanosarcinales</taxon>
        <taxon>Methanosarcinaceae</taxon>
        <taxon>Methanohalophilus</taxon>
    </lineage>
</organism>
<dbReference type="Proteomes" id="UP000185713">
    <property type="component" value="Unassembled WGS sequence"/>
</dbReference>
<evidence type="ECO:0000313" key="8">
    <source>
        <dbReference type="EMBL" id="SMH43083.1"/>
    </source>
</evidence>
<keyword evidence="4" id="KW-0812">Transmembrane</keyword>
<dbReference type="Proteomes" id="UP000278252">
    <property type="component" value="Unassembled WGS sequence"/>
</dbReference>
<dbReference type="AlphaFoldDB" id="A0A1L9C2S1"/>
<dbReference type="InterPro" id="IPR000058">
    <property type="entry name" value="Znf_AN1"/>
</dbReference>
<accession>A0A1L9C2S1</accession>
<dbReference type="OrthoDB" id="26567at2157"/>
<dbReference type="GO" id="GO:0008270">
    <property type="term" value="F:zinc ion binding"/>
    <property type="evidence" value="ECO:0007669"/>
    <property type="project" value="UniProtKB-KW"/>
</dbReference>
<reference evidence="6 9" key="1">
    <citation type="submission" date="2014-12" db="EMBL/GenBank/DDBJ databases">
        <title>The genome sequence of Methanohalophilus portucalensis strain FDF1.</title>
        <authorList>
            <person name="Lai M.-C."/>
            <person name="Lai S.-J."/>
        </authorList>
    </citation>
    <scope>NUCLEOTIDE SEQUENCE [LARGE SCALE GENOMIC DNA]</scope>
    <source>
        <strain evidence="6 9">FDF-1</strain>
    </source>
</reference>
<dbReference type="Pfam" id="PF01428">
    <property type="entry name" value="zf-AN1"/>
    <property type="match status" value="1"/>
</dbReference>
<proteinExistence type="predicted"/>
<evidence type="ECO:0000256" key="4">
    <source>
        <dbReference type="SAM" id="Phobius"/>
    </source>
</evidence>
<name>A0A1L9C2S1_9EURY</name>
<evidence type="ECO:0000259" key="5">
    <source>
        <dbReference type="SMART" id="SM00154"/>
    </source>
</evidence>
<protein>
    <submittedName>
        <fullName evidence="8">AN1-like Zinc finger</fullName>
    </submittedName>
</protein>
<feature type="domain" description="AN1-type" evidence="5">
    <location>
        <begin position="34"/>
        <end position="70"/>
    </location>
</feature>
<reference evidence="8" key="2">
    <citation type="submission" date="2017-04" db="EMBL/GenBank/DDBJ databases">
        <authorList>
            <person name="Afonso C.L."/>
            <person name="Miller P.J."/>
            <person name="Scott M.A."/>
            <person name="Spackman E."/>
            <person name="Goraichik I."/>
            <person name="Dimitrov K.M."/>
            <person name="Suarez D.L."/>
            <person name="Swayne D.E."/>
        </authorList>
    </citation>
    <scope>NUCLEOTIDE SEQUENCE [LARGE SCALE GENOMIC DNA]</scope>
    <source>
        <strain evidence="8">FDF-1</strain>
    </source>
</reference>
<evidence type="ECO:0000256" key="3">
    <source>
        <dbReference type="ARBA" id="ARBA00022833"/>
    </source>
</evidence>
<keyword evidence="10" id="KW-1185">Reference proteome</keyword>
<dbReference type="SUPFAM" id="SSF118310">
    <property type="entry name" value="AN1-like Zinc finger"/>
    <property type="match status" value="1"/>
</dbReference>
<evidence type="ECO:0000313" key="7">
    <source>
        <dbReference type="EMBL" id="RNI12246.1"/>
    </source>
</evidence>
<dbReference type="Gene3D" id="4.10.1110.10">
    <property type="entry name" value="AN1-like Zinc finger"/>
    <property type="match status" value="1"/>
</dbReference>
<sequence length="173" mass="20063">MSSGNNKENNSKCWYCGKSPKDTKYSYETGGEKRINTKGYGDVFKCNLCGYYFCEEHHLPEKHDCSGLLLKMKIRNNNGKLEYSYSNLMKSDSKSNQNIKDKIKLSGRKNYPINSKSDEARISYRKPTPITQKNEIEYLNNPSLRNWILNNIILLLMVLVIIGAIVYYLFIYS</sequence>
<keyword evidence="2" id="KW-0863">Zinc-finger</keyword>
<evidence type="ECO:0000313" key="11">
    <source>
        <dbReference type="Proteomes" id="UP000278252"/>
    </source>
</evidence>
<dbReference type="InterPro" id="IPR035896">
    <property type="entry name" value="AN1-like_Znf"/>
</dbReference>
<gene>
    <name evidence="7" type="ORF">EFE41_03825</name>
    <name evidence="6" type="ORF">MPF_1818</name>
    <name evidence="8" type="ORF">SAMN06264941_1910</name>
</gene>
<evidence type="ECO:0000313" key="9">
    <source>
        <dbReference type="Proteomes" id="UP000185713"/>
    </source>
</evidence>
<dbReference type="Proteomes" id="UP000193969">
    <property type="component" value="Unassembled WGS sequence"/>
</dbReference>
<keyword evidence="1" id="KW-0479">Metal-binding</keyword>